<protein>
    <submittedName>
        <fullName evidence="1">Uncharacterized protein</fullName>
    </submittedName>
</protein>
<gene>
    <name evidence="1" type="ORF">MJAP1_003750</name>
</gene>
<dbReference type="AlphaFoldDB" id="A0AAF0F0W5"/>
<dbReference type="PANTHER" id="PTHR37331:SF1">
    <property type="entry name" value="YALI0F11671P"/>
    <property type="match status" value="1"/>
</dbReference>
<dbReference type="EMBL" id="CP119964">
    <property type="protein sequence ID" value="WFD40761.1"/>
    <property type="molecule type" value="Genomic_DNA"/>
</dbReference>
<dbReference type="RefSeq" id="XP_060123658.1">
    <property type="nucleotide sequence ID" value="XM_060267675.1"/>
</dbReference>
<dbReference type="PANTHER" id="PTHR37331">
    <property type="entry name" value="YALI0F11671P"/>
    <property type="match status" value="1"/>
</dbReference>
<name>A0AAF0F0W5_9BASI</name>
<organism evidence="1 2">
    <name type="scientific">Malassezia japonica</name>
    <dbReference type="NCBI Taxonomy" id="223818"/>
    <lineage>
        <taxon>Eukaryota</taxon>
        <taxon>Fungi</taxon>
        <taxon>Dikarya</taxon>
        <taxon>Basidiomycota</taxon>
        <taxon>Ustilaginomycotina</taxon>
        <taxon>Malasseziomycetes</taxon>
        <taxon>Malasseziales</taxon>
        <taxon>Malasseziaceae</taxon>
        <taxon>Malassezia</taxon>
    </lineage>
</organism>
<evidence type="ECO:0000313" key="2">
    <source>
        <dbReference type="Proteomes" id="UP001217754"/>
    </source>
</evidence>
<evidence type="ECO:0000313" key="1">
    <source>
        <dbReference type="EMBL" id="WFD40761.1"/>
    </source>
</evidence>
<sequence>MHRSAPLWNAVVRDSDQETGLYYHDLGKGEWAVSLLERAPKGPSSLSVIGKIAPQNASPDEFVRANPDKINMNPAFWDALHQVLKEQIPDDVQLQFEADMRGDGWAHLCDARHFAMPGRISPPEAIFGSVAFTESKLAPETYERNATYRFAVKHEGPMKLRENWLDALRAHIKKHEN</sequence>
<dbReference type="Proteomes" id="UP001217754">
    <property type="component" value="Chromosome 7"/>
</dbReference>
<dbReference type="GeneID" id="85227401"/>
<accession>A0AAF0F0W5</accession>
<proteinExistence type="predicted"/>
<reference evidence="1" key="1">
    <citation type="submission" date="2023-03" db="EMBL/GenBank/DDBJ databases">
        <title>Mating type loci evolution in Malassezia.</title>
        <authorList>
            <person name="Coelho M.A."/>
        </authorList>
    </citation>
    <scope>NUCLEOTIDE SEQUENCE</scope>
    <source>
        <strain evidence="1">CBS 9431</strain>
    </source>
</reference>
<keyword evidence="2" id="KW-1185">Reference proteome</keyword>